<dbReference type="Proteomes" id="UP000641152">
    <property type="component" value="Unassembled WGS sequence"/>
</dbReference>
<feature type="compositionally biased region" description="Polar residues" evidence="1">
    <location>
        <begin position="60"/>
        <end position="70"/>
    </location>
</feature>
<reference evidence="2 3" key="1">
    <citation type="submission" date="2020-09" db="EMBL/GenBank/DDBJ databases">
        <title>Methylomonas albis sp. nov. and Methylomonas fluvii sp. nov.: Two cold-adapted methanotrophs from the River Elbe and an amended description of Methylovulum psychrotolerans strain Eb1.</title>
        <authorList>
            <person name="Bussmann I.K."/>
            <person name="Klings K.-W."/>
            <person name="Warnstedt J."/>
            <person name="Hoppert M."/>
            <person name="Saborowski A."/>
            <person name="Horn F."/>
            <person name="Liebner S."/>
        </authorList>
    </citation>
    <scope>NUCLEOTIDE SEQUENCE [LARGE SCALE GENOMIC DNA]</scope>
    <source>
        <strain evidence="2 3">EbB</strain>
    </source>
</reference>
<proteinExistence type="predicted"/>
<accession>A0ABR9DIS3</accession>
<comment type="caution">
    <text evidence="2">The sequence shown here is derived from an EMBL/GenBank/DDBJ whole genome shotgun (WGS) entry which is preliminary data.</text>
</comment>
<feature type="region of interest" description="Disordered" evidence="1">
    <location>
        <begin position="51"/>
        <end position="76"/>
    </location>
</feature>
<dbReference type="RefSeq" id="WP_192395462.1">
    <property type="nucleotide sequence ID" value="NZ_CAJHIU010000003.1"/>
</dbReference>
<organism evidence="2 3">
    <name type="scientific">Methylomonas fluvii</name>
    <dbReference type="NCBI Taxonomy" id="1854564"/>
    <lineage>
        <taxon>Bacteria</taxon>
        <taxon>Pseudomonadati</taxon>
        <taxon>Pseudomonadota</taxon>
        <taxon>Gammaproteobacteria</taxon>
        <taxon>Methylococcales</taxon>
        <taxon>Methylococcaceae</taxon>
        <taxon>Methylomonas</taxon>
    </lineage>
</organism>
<keyword evidence="3" id="KW-1185">Reference proteome</keyword>
<evidence type="ECO:0000313" key="2">
    <source>
        <dbReference type="EMBL" id="MBD9362711.1"/>
    </source>
</evidence>
<name>A0ABR9DIS3_9GAMM</name>
<protein>
    <submittedName>
        <fullName evidence="2">Uncharacterized protein</fullName>
    </submittedName>
</protein>
<gene>
    <name evidence="2" type="ORF">EBB_19810</name>
</gene>
<evidence type="ECO:0000256" key="1">
    <source>
        <dbReference type="SAM" id="MobiDB-lite"/>
    </source>
</evidence>
<dbReference type="EMBL" id="JACXST010000003">
    <property type="protein sequence ID" value="MBD9362711.1"/>
    <property type="molecule type" value="Genomic_DNA"/>
</dbReference>
<evidence type="ECO:0000313" key="3">
    <source>
        <dbReference type="Proteomes" id="UP000641152"/>
    </source>
</evidence>
<sequence>MRRPTIQELAAATIAAAEKSRRMALGIWSPNIIEERLEGCLEMAAHQDGAENQVRKSSDTRTLPRNSAVNIQIGMA</sequence>